<dbReference type="Gene3D" id="1.20.5.1930">
    <property type="match status" value="1"/>
</dbReference>
<keyword evidence="9" id="KW-0472">Membrane</keyword>
<keyword evidence="3" id="KW-0597">Phosphoprotein</keyword>
<evidence type="ECO:0000259" key="10">
    <source>
        <dbReference type="SMART" id="SM00387"/>
    </source>
</evidence>
<evidence type="ECO:0000256" key="7">
    <source>
        <dbReference type="ARBA" id="ARBA00022840"/>
    </source>
</evidence>
<keyword evidence="5" id="KW-0547">Nucleotide-binding</keyword>
<evidence type="ECO:0000256" key="9">
    <source>
        <dbReference type="SAM" id="Phobius"/>
    </source>
</evidence>
<evidence type="ECO:0000256" key="6">
    <source>
        <dbReference type="ARBA" id="ARBA00022777"/>
    </source>
</evidence>
<comment type="caution">
    <text evidence="11">The sequence shown here is derived from an EMBL/GenBank/DDBJ whole genome shotgun (WGS) entry which is preliminary data.</text>
</comment>
<keyword evidence="8" id="KW-0902">Two-component regulatory system</keyword>
<dbReference type="GO" id="GO:0005524">
    <property type="term" value="F:ATP binding"/>
    <property type="evidence" value="ECO:0007669"/>
    <property type="project" value="UniProtKB-KW"/>
</dbReference>
<dbReference type="SMART" id="SM00387">
    <property type="entry name" value="HATPase_c"/>
    <property type="match status" value="1"/>
</dbReference>
<keyword evidence="12" id="KW-1185">Reference proteome</keyword>
<evidence type="ECO:0000256" key="2">
    <source>
        <dbReference type="ARBA" id="ARBA00012438"/>
    </source>
</evidence>
<evidence type="ECO:0000313" key="11">
    <source>
        <dbReference type="EMBL" id="MBB5436107.1"/>
    </source>
</evidence>
<organism evidence="11 12">
    <name type="scientific">Nocardiopsis composta</name>
    <dbReference type="NCBI Taxonomy" id="157465"/>
    <lineage>
        <taxon>Bacteria</taxon>
        <taxon>Bacillati</taxon>
        <taxon>Actinomycetota</taxon>
        <taxon>Actinomycetes</taxon>
        <taxon>Streptosporangiales</taxon>
        <taxon>Nocardiopsidaceae</taxon>
        <taxon>Nocardiopsis</taxon>
    </lineage>
</organism>
<feature type="domain" description="Histidine kinase/HSP90-like ATPase" evidence="10">
    <location>
        <begin position="312"/>
        <end position="407"/>
    </location>
</feature>
<dbReference type="GO" id="GO:0046983">
    <property type="term" value="F:protein dimerization activity"/>
    <property type="evidence" value="ECO:0007669"/>
    <property type="project" value="InterPro"/>
</dbReference>
<dbReference type="EC" id="2.7.13.3" evidence="2"/>
<dbReference type="GO" id="GO:0000155">
    <property type="term" value="F:phosphorelay sensor kinase activity"/>
    <property type="evidence" value="ECO:0007669"/>
    <property type="project" value="InterPro"/>
</dbReference>
<dbReference type="Gene3D" id="3.30.565.10">
    <property type="entry name" value="Histidine kinase-like ATPase, C-terminal domain"/>
    <property type="match status" value="1"/>
</dbReference>
<dbReference type="Pfam" id="PF02518">
    <property type="entry name" value="HATPase_c"/>
    <property type="match status" value="1"/>
</dbReference>
<dbReference type="PANTHER" id="PTHR24421">
    <property type="entry name" value="NITRATE/NITRITE SENSOR PROTEIN NARX-RELATED"/>
    <property type="match status" value="1"/>
</dbReference>
<reference evidence="11 12" key="1">
    <citation type="submission" date="2020-08" db="EMBL/GenBank/DDBJ databases">
        <title>Sequencing the genomes of 1000 actinobacteria strains.</title>
        <authorList>
            <person name="Klenk H.-P."/>
        </authorList>
    </citation>
    <scope>NUCLEOTIDE SEQUENCE [LARGE SCALE GENOMIC DNA]</scope>
    <source>
        <strain evidence="11 12">DSM 44551</strain>
    </source>
</reference>
<proteinExistence type="predicted"/>
<feature type="transmembrane region" description="Helical" evidence="9">
    <location>
        <begin position="63"/>
        <end position="80"/>
    </location>
</feature>
<evidence type="ECO:0000256" key="5">
    <source>
        <dbReference type="ARBA" id="ARBA00022741"/>
    </source>
</evidence>
<dbReference type="GO" id="GO:0016020">
    <property type="term" value="C:membrane"/>
    <property type="evidence" value="ECO:0007669"/>
    <property type="project" value="InterPro"/>
</dbReference>
<evidence type="ECO:0000256" key="4">
    <source>
        <dbReference type="ARBA" id="ARBA00022679"/>
    </source>
</evidence>
<keyword evidence="6 11" id="KW-0418">Kinase</keyword>
<name>A0A7W8VH05_9ACTN</name>
<accession>A0A7W8VH05</accession>
<sequence>MRTGGNERVDEAGRSALGRLGVLPMAGALMLLGVAAVIDVQAWLTEPPLGPDYIGPEPSFRDALIPISGLLACTAGLFALPPRAPVRRVELIAPLAPAAVLATTLVLATGDLGAYGYSLGMGELLGIFLAVTAAASRGSRLSLAVMAAAVAAVFLTVPLRSLGWGFSESGWLLFVAMALFTPGLYIRWRDHERTWRVEEIRREERLALARDLHDVVAHQVSGIVVQVQALRYIADRDPERVAAALPDIERAGSSALAAMRRMVGALREEDEPAPLDPHDLPSSLYSLESPGDVGRPRVEVDADGGAAHLPSEASAAVLRMAQEGVTNARRHARGATRVLVRLRTGGGRAVLEVRDNGRGAGAVHAGEGGYGLIGMAERVRLLGGEFEAGPAPDGSGWLVRAELPAEPVEDGGAR</sequence>
<dbReference type="InterPro" id="IPR011712">
    <property type="entry name" value="Sig_transdc_His_kin_sub3_dim/P"/>
</dbReference>
<keyword evidence="9" id="KW-1133">Transmembrane helix</keyword>
<keyword evidence="9" id="KW-0812">Transmembrane</keyword>
<keyword evidence="7" id="KW-0067">ATP-binding</keyword>
<dbReference type="InterPro" id="IPR036890">
    <property type="entry name" value="HATPase_C_sf"/>
</dbReference>
<dbReference type="CDD" id="cd16917">
    <property type="entry name" value="HATPase_UhpB-NarQ-NarX-like"/>
    <property type="match status" value="1"/>
</dbReference>
<dbReference type="SUPFAM" id="SSF55874">
    <property type="entry name" value="ATPase domain of HSP90 chaperone/DNA topoisomerase II/histidine kinase"/>
    <property type="match status" value="1"/>
</dbReference>
<protein>
    <recommendedName>
        <fullName evidence="2">histidine kinase</fullName>
        <ecNumber evidence="2">2.7.13.3</ecNumber>
    </recommendedName>
</protein>
<comment type="catalytic activity">
    <reaction evidence="1">
        <text>ATP + protein L-histidine = ADP + protein N-phospho-L-histidine.</text>
        <dbReference type="EC" id="2.7.13.3"/>
    </reaction>
</comment>
<evidence type="ECO:0000313" key="12">
    <source>
        <dbReference type="Proteomes" id="UP000572635"/>
    </source>
</evidence>
<evidence type="ECO:0000256" key="1">
    <source>
        <dbReference type="ARBA" id="ARBA00000085"/>
    </source>
</evidence>
<dbReference type="PANTHER" id="PTHR24421:SF10">
    <property type="entry name" value="NITRATE_NITRITE SENSOR PROTEIN NARQ"/>
    <property type="match status" value="1"/>
</dbReference>
<dbReference type="RefSeq" id="WP_184399393.1">
    <property type="nucleotide sequence ID" value="NZ_BAAAJD010000068.1"/>
</dbReference>
<keyword evidence="4" id="KW-0808">Transferase</keyword>
<evidence type="ECO:0000256" key="8">
    <source>
        <dbReference type="ARBA" id="ARBA00023012"/>
    </source>
</evidence>
<dbReference type="InterPro" id="IPR050482">
    <property type="entry name" value="Sensor_HK_TwoCompSys"/>
</dbReference>
<dbReference type="AlphaFoldDB" id="A0A7W8VH05"/>
<gene>
    <name evidence="11" type="ORF">HDA36_006255</name>
</gene>
<evidence type="ECO:0000256" key="3">
    <source>
        <dbReference type="ARBA" id="ARBA00022553"/>
    </source>
</evidence>
<feature type="transmembrane region" description="Helical" evidence="9">
    <location>
        <begin position="141"/>
        <end position="159"/>
    </location>
</feature>
<feature type="transmembrane region" description="Helical" evidence="9">
    <location>
        <begin position="171"/>
        <end position="188"/>
    </location>
</feature>
<dbReference type="Pfam" id="PF07730">
    <property type="entry name" value="HisKA_3"/>
    <property type="match status" value="1"/>
</dbReference>
<dbReference type="EMBL" id="JACHDB010000002">
    <property type="protein sequence ID" value="MBB5436107.1"/>
    <property type="molecule type" value="Genomic_DNA"/>
</dbReference>
<dbReference type="InterPro" id="IPR003594">
    <property type="entry name" value="HATPase_dom"/>
</dbReference>
<dbReference type="Proteomes" id="UP000572635">
    <property type="component" value="Unassembled WGS sequence"/>
</dbReference>
<feature type="transmembrane region" description="Helical" evidence="9">
    <location>
        <begin position="92"/>
        <end position="109"/>
    </location>
</feature>
<feature type="transmembrane region" description="Helical" evidence="9">
    <location>
        <begin position="115"/>
        <end position="134"/>
    </location>
</feature>
<feature type="transmembrane region" description="Helical" evidence="9">
    <location>
        <begin position="20"/>
        <end position="43"/>
    </location>
</feature>